<dbReference type="RefSeq" id="WP_084200574.1">
    <property type="nucleotide sequence ID" value="NZ_BMYL01000001.1"/>
</dbReference>
<dbReference type="SUPFAM" id="SSF51316">
    <property type="entry name" value="Mss4-like"/>
    <property type="match status" value="1"/>
</dbReference>
<dbReference type="GO" id="GO:0016846">
    <property type="term" value="F:carbon-sulfur lyase activity"/>
    <property type="evidence" value="ECO:0007669"/>
    <property type="project" value="InterPro"/>
</dbReference>
<organism evidence="5 6">
    <name type="scientific">Halioglobus japonicus</name>
    <dbReference type="NCBI Taxonomy" id="930805"/>
    <lineage>
        <taxon>Bacteria</taxon>
        <taxon>Pseudomonadati</taxon>
        <taxon>Pseudomonadota</taxon>
        <taxon>Gammaproteobacteria</taxon>
        <taxon>Cellvibrionales</taxon>
        <taxon>Halieaceae</taxon>
        <taxon>Halioglobus</taxon>
    </lineage>
</organism>
<dbReference type="GO" id="GO:0046872">
    <property type="term" value="F:metal ion binding"/>
    <property type="evidence" value="ECO:0007669"/>
    <property type="project" value="UniProtKB-KW"/>
</dbReference>
<feature type="domain" description="CENP-V/GFA" evidence="4">
    <location>
        <begin position="4"/>
        <end position="116"/>
    </location>
</feature>
<comment type="caution">
    <text evidence="5">The sequence shown here is derived from an EMBL/GenBank/DDBJ whole genome shotgun (WGS) entry which is preliminary data.</text>
</comment>
<dbReference type="Proteomes" id="UP000235162">
    <property type="component" value="Unassembled WGS sequence"/>
</dbReference>
<evidence type="ECO:0000313" key="5">
    <source>
        <dbReference type="EMBL" id="PLW87350.1"/>
    </source>
</evidence>
<protein>
    <submittedName>
        <fullName evidence="5">Aldehyde-activating protein</fullName>
    </submittedName>
</protein>
<dbReference type="PROSITE" id="PS51891">
    <property type="entry name" value="CENP_V_GFA"/>
    <property type="match status" value="1"/>
</dbReference>
<dbReference type="EMBL" id="PKUR01000001">
    <property type="protein sequence ID" value="PLW87350.1"/>
    <property type="molecule type" value="Genomic_DNA"/>
</dbReference>
<evidence type="ECO:0000256" key="2">
    <source>
        <dbReference type="ARBA" id="ARBA00022723"/>
    </source>
</evidence>
<evidence type="ECO:0000313" key="6">
    <source>
        <dbReference type="Proteomes" id="UP000235162"/>
    </source>
</evidence>
<dbReference type="Gene3D" id="2.170.150.70">
    <property type="match status" value="1"/>
</dbReference>
<dbReference type="InterPro" id="IPR006913">
    <property type="entry name" value="CENP-V/GFA"/>
</dbReference>
<dbReference type="InterPro" id="IPR011057">
    <property type="entry name" value="Mss4-like_sf"/>
</dbReference>
<evidence type="ECO:0000259" key="4">
    <source>
        <dbReference type="PROSITE" id="PS51891"/>
    </source>
</evidence>
<gene>
    <name evidence="5" type="ORF">C0029_01785</name>
</gene>
<proteinExistence type="inferred from homology"/>
<dbReference type="AlphaFoldDB" id="A0AAP8MGJ6"/>
<keyword evidence="6" id="KW-1185">Reference proteome</keyword>
<accession>A0AAP8MGJ6</accession>
<keyword evidence="3" id="KW-0862">Zinc</keyword>
<evidence type="ECO:0000256" key="1">
    <source>
        <dbReference type="ARBA" id="ARBA00005495"/>
    </source>
</evidence>
<keyword evidence="2" id="KW-0479">Metal-binding</keyword>
<dbReference type="KEGG" id="hja:BST95_16415"/>
<comment type="similarity">
    <text evidence="1">Belongs to the Gfa family.</text>
</comment>
<sequence length="166" mass="18124">MYHYQGECRCGSATLDLSLPKPLSEYSPRACDCSFCTRRGAAYLSDPAGQLTVTFAAEPPQVRQGSDQAVFLLCPNCERLICGVIADGDGYIGAINCQASAMFDVTLPSTPASPQQLSATETLTRWRQVWFPVMLNPPLMLAQSAYEHQAPISVNPTTKVRCDRDD</sequence>
<reference evidence="5 6" key="1">
    <citation type="submission" date="2018-01" db="EMBL/GenBank/DDBJ databases">
        <title>The draft genome sequence of Halioglobus japonicus S1-36.</title>
        <authorList>
            <person name="Du Z.-J."/>
            <person name="Shi M.-J."/>
        </authorList>
    </citation>
    <scope>NUCLEOTIDE SEQUENCE [LARGE SCALE GENOMIC DNA]</scope>
    <source>
        <strain evidence="5 6">S1-36</strain>
    </source>
</reference>
<evidence type="ECO:0000256" key="3">
    <source>
        <dbReference type="ARBA" id="ARBA00022833"/>
    </source>
</evidence>
<name>A0AAP8MGJ6_9GAMM</name>